<dbReference type="Pfam" id="PF07261">
    <property type="entry name" value="DnaB_2"/>
    <property type="match status" value="1"/>
</dbReference>
<feature type="compositionally biased region" description="Polar residues" evidence="2">
    <location>
        <begin position="342"/>
        <end position="360"/>
    </location>
</feature>
<evidence type="ECO:0000259" key="4">
    <source>
        <dbReference type="Pfam" id="PF25888"/>
    </source>
</evidence>
<evidence type="ECO:0000313" key="5">
    <source>
        <dbReference type="EMBL" id="MBM7643670.1"/>
    </source>
</evidence>
<dbReference type="InterPro" id="IPR058660">
    <property type="entry name" value="WHD_DnaB"/>
</dbReference>
<keyword evidence="6" id="KW-1185">Reference proteome</keyword>
<protein>
    <submittedName>
        <fullName evidence="5">Replication initiation and membrane attachment protein</fullName>
    </submittedName>
</protein>
<comment type="caution">
    <text evidence="5">The sequence shown here is derived from an EMBL/GenBank/DDBJ whole genome shotgun (WGS) entry which is preliminary data.</text>
</comment>
<feature type="compositionally biased region" description="Basic and acidic residues" evidence="2">
    <location>
        <begin position="361"/>
        <end position="387"/>
    </location>
</feature>
<comment type="similarity">
    <text evidence="1">Belongs to the DnaB/DnaD family.</text>
</comment>
<proteinExistence type="inferred from homology"/>
<dbReference type="RefSeq" id="WP_205010509.1">
    <property type="nucleotide sequence ID" value="NZ_JAFBEH010000063.1"/>
</dbReference>
<name>A0ABS2PUI0_9STRE</name>
<evidence type="ECO:0000259" key="3">
    <source>
        <dbReference type="Pfam" id="PF07261"/>
    </source>
</evidence>
<evidence type="ECO:0000256" key="2">
    <source>
        <dbReference type="SAM" id="MobiDB-lite"/>
    </source>
</evidence>
<organism evidence="5 6">
    <name type="scientific">Streptococcus loxodontisalivarius</name>
    <dbReference type="NCBI Taxonomy" id="1349415"/>
    <lineage>
        <taxon>Bacteria</taxon>
        <taxon>Bacillati</taxon>
        <taxon>Bacillota</taxon>
        <taxon>Bacilli</taxon>
        <taxon>Lactobacillales</taxon>
        <taxon>Streptococcaceae</taxon>
        <taxon>Streptococcus</taxon>
    </lineage>
</organism>
<accession>A0ABS2PUI0</accession>
<feature type="domain" description="DnaB/C C-terminal" evidence="3">
    <location>
        <begin position="259"/>
        <end position="327"/>
    </location>
</feature>
<dbReference type="EMBL" id="JAFBEH010000063">
    <property type="protein sequence ID" value="MBM7643670.1"/>
    <property type="molecule type" value="Genomic_DNA"/>
</dbReference>
<dbReference type="InterPro" id="IPR006343">
    <property type="entry name" value="DnaB/C_C"/>
</dbReference>
<dbReference type="Proteomes" id="UP000697472">
    <property type="component" value="Unassembled WGS sequence"/>
</dbReference>
<evidence type="ECO:0000313" key="6">
    <source>
        <dbReference type="Proteomes" id="UP000697472"/>
    </source>
</evidence>
<evidence type="ECO:0000256" key="1">
    <source>
        <dbReference type="ARBA" id="ARBA00093462"/>
    </source>
</evidence>
<feature type="domain" description="Replicative helicase loading/DNA remodeling protein DnaB N-terminal winged helix" evidence="4">
    <location>
        <begin position="1"/>
        <end position="226"/>
    </location>
</feature>
<reference evidence="5 6" key="1">
    <citation type="submission" date="2021-01" db="EMBL/GenBank/DDBJ databases">
        <title>Genomic Encyclopedia of Type Strains, Phase IV (KMG-IV): sequencing the most valuable type-strain genomes for metagenomic binning, comparative biology and taxonomic classification.</title>
        <authorList>
            <person name="Goeker M."/>
        </authorList>
    </citation>
    <scope>NUCLEOTIDE SEQUENCE [LARGE SCALE GENOMIC DNA]</scope>
    <source>
        <strain evidence="5 6">DSM 27382</strain>
    </source>
</reference>
<dbReference type="Pfam" id="PF25888">
    <property type="entry name" value="WHD_DnaB"/>
    <property type="match status" value="1"/>
</dbReference>
<gene>
    <name evidence="5" type="ORF">JOC28_001981</name>
</gene>
<feature type="region of interest" description="Disordered" evidence="2">
    <location>
        <begin position="338"/>
        <end position="387"/>
    </location>
</feature>
<sequence length="387" mass="44561">MRPIDSFSFLKANLVTTDSRDLMRYYYPIIGADGLVVYQYLVSFWDNGAKKHQFAEILNHTLFGMQRFEEALAILTGMDLVRFYQQQQDYLIELLPPLSGADFLANAVYTGLLEQKIGHLALEEMRSYLPENVQNLSKKFSEVFDATGQVALQSAKTKTNFDLESFKKLMVRDGLSFEKEASDVVALNHFAERYELTWYDTYLLARETAVNFKISLSRMQAKKEQKPLEKSNSDTFSPQEEVIIREAKADKADVFLAKIKKARQATITADERKILSDLAAMSFLDEVINIMILYTINKTKSANVNKRYLMKIANDFSYQKVMTAEDAVLKMRDFTERKKQVSTKSSQESNSNIPSWSNPDYKNETSQEEQAKLDQMKQAMLDKLRKD</sequence>